<evidence type="ECO:0000313" key="1">
    <source>
        <dbReference type="EMBL" id="CAF3773771.1"/>
    </source>
</evidence>
<dbReference type="EMBL" id="CAJOAZ010001160">
    <property type="protein sequence ID" value="CAF3773771.1"/>
    <property type="molecule type" value="Genomic_DNA"/>
</dbReference>
<protein>
    <submittedName>
        <fullName evidence="1">Uncharacterized protein</fullName>
    </submittedName>
</protein>
<dbReference type="InterPro" id="IPR012337">
    <property type="entry name" value="RNaseH-like_sf"/>
</dbReference>
<name>A0A818ZS57_9BILA</name>
<evidence type="ECO:0000313" key="2">
    <source>
        <dbReference type="Proteomes" id="UP000663844"/>
    </source>
</evidence>
<dbReference type="Proteomes" id="UP000663844">
    <property type="component" value="Unassembled WGS sequence"/>
</dbReference>
<comment type="caution">
    <text evidence="1">The sequence shown here is derived from an EMBL/GenBank/DDBJ whole genome shotgun (WGS) entry which is preliminary data.</text>
</comment>
<gene>
    <name evidence="1" type="ORF">OXD698_LOCUS16741</name>
</gene>
<organism evidence="1 2">
    <name type="scientific">Adineta steineri</name>
    <dbReference type="NCBI Taxonomy" id="433720"/>
    <lineage>
        <taxon>Eukaryota</taxon>
        <taxon>Metazoa</taxon>
        <taxon>Spiralia</taxon>
        <taxon>Gnathifera</taxon>
        <taxon>Rotifera</taxon>
        <taxon>Eurotatoria</taxon>
        <taxon>Bdelloidea</taxon>
        <taxon>Adinetida</taxon>
        <taxon>Adinetidae</taxon>
        <taxon>Adineta</taxon>
    </lineage>
</organism>
<dbReference type="SUPFAM" id="SSF53098">
    <property type="entry name" value="Ribonuclease H-like"/>
    <property type="match status" value="1"/>
</dbReference>
<sequence length="264" mass="30336">MRKRELKWLLVALQINQIPNEQTTIAASIKNGNHESFDDDSESSSVDECGHATALPIIKQKKFLSRKTVITTHELSISFVKMTTDQIPLCAKQVLEVLKKCKKIVKYVKKADINNDIKEDGGGTLHQSCVVRWLSMSNLLESIRWFRERLLKLVDELCVIDVHHYCCHKYVREQLKIIRNVQSSSETLQQTADSHPKRSKTADSIFVCFKDDYSHAKHIYLILATSTSMKRQFSSASLIINQRKTNINPEQVDNILLIRSLQKQ</sequence>
<reference evidence="1" key="1">
    <citation type="submission" date="2021-02" db="EMBL/GenBank/DDBJ databases">
        <authorList>
            <person name="Nowell W R."/>
        </authorList>
    </citation>
    <scope>NUCLEOTIDE SEQUENCE</scope>
</reference>
<proteinExistence type="predicted"/>
<accession>A0A818ZS57</accession>
<dbReference type="AlphaFoldDB" id="A0A818ZS57"/>